<keyword evidence="1" id="KW-0812">Transmembrane</keyword>
<dbReference type="KEGG" id="bdw:94334389"/>
<keyword evidence="1" id="KW-0472">Membrane</keyword>
<evidence type="ECO:0000313" key="3">
    <source>
        <dbReference type="Proteomes" id="UP001214638"/>
    </source>
</evidence>
<evidence type="ECO:0000256" key="1">
    <source>
        <dbReference type="SAM" id="Phobius"/>
    </source>
</evidence>
<keyword evidence="1" id="KW-1133">Transmembrane helix</keyword>
<evidence type="ECO:0000313" key="2">
    <source>
        <dbReference type="EMBL" id="KAK2197094.1"/>
    </source>
</evidence>
<comment type="caution">
    <text evidence="2">The sequence shown here is derived from an EMBL/GenBank/DDBJ whole genome shotgun (WGS) entry which is preliminary data.</text>
</comment>
<dbReference type="InterPro" id="IPR019734">
    <property type="entry name" value="TPR_rpt"/>
</dbReference>
<proteinExistence type="predicted"/>
<sequence length="270" mass="30497">MFESVHELILKGKFQDAVKILNELARANNAVTADLKLINSPYDECWRYESYPEKYGDRRGTMCPFSLFLIYAYYPFYVGSAYTALDRLHAINTSLESELALQETQGTPRPLVIARILSVGLLIANVLMNLDRPKEAIKFLLECNLVHDPTDSASNAMLASIYWQIGDTENALKYIHTASKSSDNLHAFYSGVYYVMKENYEQAACNFKAFKDLQVSSSTIGFNGKHIIDNNIAISFFYQGSEETVDELVEHSKSLLQVHVLSNKLIYVTG</sequence>
<dbReference type="GeneID" id="94334389"/>
<feature type="transmembrane region" description="Helical" evidence="1">
    <location>
        <begin position="112"/>
        <end position="130"/>
    </location>
</feature>
<dbReference type="EMBL" id="JALLKP010000001">
    <property type="protein sequence ID" value="KAK2197094.1"/>
    <property type="molecule type" value="Genomic_DNA"/>
</dbReference>
<dbReference type="AlphaFoldDB" id="A0AAD9UPP6"/>
<keyword evidence="3" id="KW-1185">Reference proteome</keyword>
<name>A0AAD9UPP6_9APIC</name>
<protein>
    <submittedName>
        <fullName evidence="2">Bifunctional Tetratricopeptide-like helical domain superfamily/Tetratricopeptide repeat</fullName>
    </submittedName>
</protein>
<dbReference type="SUPFAM" id="SSF48452">
    <property type="entry name" value="TPR-like"/>
    <property type="match status" value="1"/>
</dbReference>
<dbReference type="InterPro" id="IPR011990">
    <property type="entry name" value="TPR-like_helical_dom_sf"/>
</dbReference>
<feature type="transmembrane region" description="Helical" evidence="1">
    <location>
        <begin position="65"/>
        <end position="85"/>
    </location>
</feature>
<reference evidence="2" key="1">
    <citation type="journal article" date="2023" name="Nat. Microbiol.">
        <title>Babesia duncani multi-omics identifies virulence factors and drug targets.</title>
        <authorList>
            <person name="Singh P."/>
            <person name="Lonardi S."/>
            <person name="Liang Q."/>
            <person name="Vydyam P."/>
            <person name="Khabirova E."/>
            <person name="Fang T."/>
            <person name="Gihaz S."/>
            <person name="Thekkiniath J."/>
            <person name="Munshi M."/>
            <person name="Abel S."/>
            <person name="Ciampossin L."/>
            <person name="Batugedara G."/>
            <person name="Gupta M."/>
            <person name="Lu X.M."/>
            <person name="Lenz T."/>
            <person name="Chakravarty S."/>
            <person name="Cornillot E."/>
            <person name="Hu Y."/>
            <person name="Ma W."/>
            <person name="Gonzalez L.M."/>
            <person name="Sanchez S."/>
            <person name="Estrada K."/>
            <person name="Sanchez-Flores A."/>
            <person name="Montero E."/>
            <person name="Harb O.S."/>
            <person name="Le Roch K.G."/>
            <person name="Mamoun C.B."/>
        </authorList>
    </citation>
    <scope>NUCLEOTIDE SEQUENCE</scope>
    <source>
        <strain evidence="2">WA1</strain>
    </source>
</reference>
<dbReference type="RefSeq" id="XP_067803936.1">
    <property type="nucleotide sequence ID" value="XM_067945145.1"/>
</dbReference>
<dbReference type="Proteomes" id="UP001214638">
    <property type="component" value="Unassembled WGS sequence"/>
</dbReference>
<organism evidence="2 3">
    <name type="scientific">Babesia duncani</name>
    <dbReference type="NCBI Taxonomy" id="323732"/>
    <lineage>
        <taxon>Eukaryota</taxon>
        <taxon>Sar</taxon>
        <taxon>Alveolata</taxon>
        <taxon>Apicomplexa</taxon>
        <taxon>Aconoidasida</taxon>
        <taxon>Piroplasmida</taxon>
        <taxon>Babesiidae</taxon>
        <taxon>Babesia</taxon>
    </lineage>
</organism>
<dbReference type="Pfam" id="PF13181">
    <property type="entry name" value="TPR_8"/>
    <property type="match status" value="1"/>
</dbReference>
<accession>A0AAD9UPP6</accession>
<dbReference type="Gene3D" id="1.25.40.10">
    <property type="entry name" value="Tetratricopeptide repeat domain"/>
    <property type="match status" value="1"/>
</dbReference>
<gene>
    <name evidence="2" type="ORF">BdWA1_000091</name>
</gene>